<dbReference type="AlphaFoldDB" id="A0A8X6M559"/>
<gene>
    <name evidence="2" type="ORF">TNCT_681791</name>
</gene>
<dbReference type="Proteomes" id="UP000887116">
    <property type="component" value="Unassembled WGS sequence"/>
</dbReference>
<protein>
    <submittedName>
        <fullName evidence="2">Uncharacterized protein</fullName>
    </submittedName>
</protein>
<accession>A0A8X6M559</accession>
<reference evidence="2" key="1">
    <citation type="submission" date="2020-07" db="EMBL/GenBank/DDBJ databases">
        <title>Multicomponent nature underlies the extraordinary mechanical properties of spider dragline silk.</title>
        <authorList>
            <person name="Kono N."/>
            <person name="Nakamura H."/>
            <person name="Mori M."/>
            <person name="Yoshida Y."/>
            <person name="Ohtoshi R."/>
            <person name="Malay A.D."/>
            <person name="Moran D.A.P."/>
            <person name="Tomita M."/>
            <person name="Numata K."/>
            <person name="Arakawa K."/>
        </authorList>
    </citation>
    <scope>NUCLEOTIDE SEQUENCE</scope>
</reference>
<organism evidence="2 3">
    <name type="scientific">Trichonephila clavata</name>
    <name type="common">Joro spider</name>
    <name type="synonym">Nephila clavata</name>
    <dbReference type="NCBI Taxonomy" id="2740835"/>
    <lineage>
        <taxon>Eukaryota</taxon>
        <taxon>Metazoa</taxon>
        <taxon>Ecdysozoa</taxon>
        <taxon>Arthropoda</taxon>
        <taxon>Chelicerata</taxon>
        <taxon>Arachnida</taxon>
        <taxon>Araneae</taxon>
        <taxon>Araneomorphae</taxon>
        <taxon>Entelegynae</taxon>
        <taxon>Araneoidea</taxon>
        <taxon>Nephilidae</taxon>
        <taxon>Trichonephila</taxon>
    </lineage>
</organism>
<evidence type="ECO:0000313" key="3">
    <source>
        <dbReference type="Proteomes" id="UP000887116"/>
    </source>
</evidence>
<keyword evidence="3" id="KW-1185">Reference proteome</keyword>
<sequence length="84" mass="9633">VLYRCIFKTALQFLHQKDSRGLRNCCSQDRMEGKSSIPKPSESDDIPRNRQRRGRFPHTLPPAVAGTRTGHLVERVKEKNVCTI</sequence>
<evidence type="ECO:0000313" key="2">
    <source>
        <dbReference type="EMBL" id="GFR31719.1"/>
    </source>
</evidence>
<name>A0A8X6M559_TRICU</name>
<dbReference type="EMBL" id="BMAO01019619">
    <property type="protein sequence ID" value="GFR31719.1"/>
    <property type="molecule type" value="Genomic_DNA"/>
</dbReference>
<proteinExistence type="predicted"/>
<feature type="region of interest" description="Disordered" evidence="1">
    <location>
        <begin position="24"/>
        <end position="68"/>
    </location>
</feature>
<evidence type="ECO:0000256" key="1">
    <source>
        <dbReference type="SAM" id="MobiDB-lite"/>
    </source>
</evidence>
<feature type="non-terminal residue" evidence="2">
    <location>
        <position position="1"/>
    </location>
</feature>
<comment type="caution">
    <text evidence="2">The sequence shown here is derived from an EMBL/GenBank/DDBJ whole genome shotgun (WGS) entry which is preliminary data.</text>
</comment>